<protein>
    <recommendedName>
        <fullName evidence="3">Cyanoexosortase B system-associated protein</fullName>
    </recommendedName>
</protein>
<dbReference type="AlphaFoldDB" id="A0A1Z4JPY3"/>
<gene>
    <name evidence="1" type="ORF">NIES2135_56530</name>
</gene>
<name>A0A1Z4JPY3_LEPBY</name>
<proteinExistence type="predicted"/>
<accession>A0A1Z4JPY3</accession>
<dbReference type="NCBIfam" id="TIGR04533">
    <property type="entry name" value="cyanosortB_assc"/>
    <property type="match status" value="1"/>
</dbReference>
<dbReference type="Proteomes" id="UP000217895">
    <property type="component" value="Chromosome"/>
</dbReference>
<evidence type="ECO:0000313" key="2">
    <source>
        <dbReference type="Proteomes" id="UP000217895"/>
    </source>
</evidence>
<reference evidence="1 2" key="1">
    <citation type="submission" date="2017-06" db="EMBL/GenBank/DDBJ databases">
        <title>Genome sequencing of cyanobaciteial culture collection at National Institute for Environmental Studies (NIES).</title>
        <authorList>
            <person name="Hirose Y."/>
            <person name="Shimura Y."/>
            <person name="Fujisawa T."/>
            <person name="Nakamura Y."/>
            <person name="Kawachi M."/>
        </authorList>
    </citation>
    <scope>NUCLEOTIDE SEQUENCE [LARGE SCALE GENOMIC DNA]</scope>
    <source>
        <strain evidence="1 2">NIES-2135</strain>
    </source>
</reference>
<organism evidence="1 2">
    <name type="scientific">Leptolyngbya boryana NIES-2135</name>
    <dbReference type="NCBI Taxonomy" id="1973484"/>
    <lineage>
        <taxon>Bacteria</taxon>
        <taxon>Bacillati</taxon>
        <taxon>Cyanobacteriota</taxon>
        <taxon>Cyanophyceae</taxon>
        <taxon>Leptolyngbyales</taxon>
        <taxon>Leptolyngbyaceae</taxon>
        <taxon>Leptolyngbya group</taxon>
        <taxon>Leptolyngbya</taxon>
    </lineage>
</organism>
<keyword evidence="2" id="KW-1185">Reference proteome</keyword>
<sequence length="225" mass="25763">MLTSLSKSLRVNLSKVVLLLIVSGLVLLGALPGYLSGGKWRWTAPPEVKVLSELRSLKKEGLNISGWQTIEKKNVQIGDHKWMYQELQDASQTKASVLFYPQARSIDQPQVEWTDLEGSQGWKTDSYRQIQIDSITVEFHRAWTQNQTYAVMRWYAWANGGHPAPMQWFISDRLAQWQNQRAAWVAVSVILPIEPLEDIEPHRSRLEPLVQTVQSTLTNQVLRSN</sequence>
<dbReference type="InterPro" id="IPR030917">
    <property type="entry name" value="Cyanoexo_CrtB_assoc"/>
</dbReference>
<evidence type="ECO:0008006" key="3">
    <source>
        <dbReference type="Google" id="ProtNLM"/>
    </source>
</evidence>
<dbReference type="EMBL" id="AP018203">
    <property type="protein sequence ID" value="BAY58779.1"/>
    <property type="molecule type" value="Genomic_DNA"/>
</dbReference>
<evidence type="ECO:0000313" key="1">
    <source>
        <dbReference type="EMBL" id="BAY58779.1"/>
    </source>
</evidence>